<evidence type="ECO:0000313" key="5">
    <source>
        <dbReference type="EMBL" id="GAA2054642.1"/>
    </source>
</evidence>
<dbReference type="PANTHER" id="PTHR43877:SF2">
    <property type="entry name" value="AMINOALKYLPHOSPHONATE N-ACETYLTRANSFERASE-RELATED"/>
    <property type="match status" value="1"/>
</dbReference>
<keyword evidence="6" id="KW-1185">Reference proteome</keyword>
<gene>
    <name evidence="5" type="ORF">GCM10009757_30570</name>
</gene>
<keyword evidence="2" id="KW-0012">Acyltransferase</keyword>
<feature type="compositionally biased region" description="Gly residues" evidence="3">
    <location>
        <begin position="1"/>
        <end position="12"/>
    </location>
</feature>
<proteinExistence type="predicted"/>
<dbReference type="InterPro" id="IPR000182">
    <property type="entry name" value="GNAT_dom"/>
</dbReference>
<comment type="caution">
    <text evidence="5">The sequence shown here is derived from an EMBL/GenBank/DDBJ whole genome shotgun (WGS) entry which is preliminary data.</text>
</comment>
<feature type="compositionally biased region" description="Low complexity" evidence="3">
    <location>
        <begin position="13"/>
        <end position="22"/>
    </location>
</feature>
<dbReference type="Gene3D" id="3.40.630.30">
    <property type="match status" value="1"/>
</dbReference>
<feature type="domain" description="N-acetyltransferase" evidence="4">
    <location>
        <begin position="28"/>
        <end position="186"/>
    </location>
</feature>
<dbReference type="SUPFAM" id="SSF55729">
    <property type="entry name" value="Acyl-CoA N-acyltransferases (Nat)"/>
    <property type="match status" value="1"/>
</dbReference>
<accession>A0ABP5GR14</accession>
<dbReference type="EMBL" id="BAAANQ010000005">
    <property type="protein sequence ID" value="GAA2054642.1"/>
    <property type="molecule type" value="Genomic_DNA"/>
</dbReference>
<evidence type="ECO:0000256" key="3">
    <source>
        <dbReference type="SAM" id="MobiDB-lite"/>
    </source>
</evidence>
<dbReference type="PANTHER" id="PTHR43877">
    <property type="entry name" value="AMINOALKYLPHOSPHONATE N-ACETYLTRANSFERASE-RELATED-RELATED"/>
    <property type="match status" value="1"/>
</dbReference>
<dbReference type="InterPro" id="IPR016181">
    <property type="entry name" value="Acyl_CoA_acyltransferase"/>
</dbReference>
<evidence type="ECO:0000259" key="4">
    <source>
        <dbReference type="PROSITE" id="PS51186"/>
    </source>
</evidence>
<protein>
    <submittedName>
        <fullName evidence="5">GNAT family N-acetyltransferase</fullName>
    </submittedName>
</protein>
<feature type="region of interest" description="Disordered" evidence="3">
    <location>
        <begin position="1"/>
        <end position="23"/>
    </location>
</feature>
<reference evidence="6" key="1">
    <citation type="journal article" date="2019" name="Int. J. Syst. Evol. Microbiol.">
        <title>The Global Catalogue of Microorganisms (GCM) 10K type strain sequencing project: providing services to taxonomists for standard genome sequencing and annotation.</title>
        <authorList>
            <consortium name="The Broad Institute Genomics Platform"/>
            <consortium name="The Broad Institute Genome Sequencing Center for Infectious Disease"/>
            <person name="Wu L."/>
            <person name="Ma J."/>
        </authorList>
    </citation>
    <scope>NUCLEOTIDE SEQUENCE [LARGE SCALE GENOMIC DNA]</scope>
    <source>
        <strain evidence="6">JCM 14549</strain>
    </source>
</reference>
<evidence type="ECO:0000313" key="6">
    <source>
        <dbReference type="Proteomes" id="UP001403094"/>
    </source>
</evidence>
<dbReference type="InterPro" id="IPR050832">
    <property type="entry name" value="Bact_Acetyltransf"/>
</dbReference>
<sequence length="186" mass="19879">MPGTRAGSGGAGPAPSADRPGGTLPRMVSLRIMTPDDWPLWQEIRVAALTDAPHAFRARLADWPRGGREEWRARLAIPGSRNLVALREGRPVGMVRGVPGDGGTSELRSLWVSPEARGGGVGDRLVEAVTAWALRSGSTVLRLAVIPGNESAAALYRRHGFVATGEHGDVLPDGVTREQVMVRRLR</sequence>
<dbReference type="Proteomes" id="UP001403094">
    <property type="component" value="Unassembled WGS sequence"/>
</dbReference>
<keyword evidence="1" id="KW-0808">Transferase</keyword>
<evidence type="ECO:0000256" key="1">
    <source>
        <dbReference type="ARBA" id="ARBA00022679"/>
    </source>
</evidence>
<organism evidence="5 6">
    <name type="scientific">Streptomyces cheonanensis</name>
    <dbReference type="NCBI Taxonomy" id="312720"/>
    <lineage>
        <taxon>Bacteria</taxon>
        <taxon>Bacillati</taxon>
        <taxon>Actinomycetota</taxon>
        <taxon>Actinomycetes</taxon>
        <taxon>Kitasatosporales</taxon>
        <taxon>Streptomycetaceae</taxon>
        <taxon>Streptomyces</taxon>
    </lineage>
</organism>
<evidence type="ECO:0000256" key="2">
    <source>
        <dbReference type="ARBA" id="ARBA00023315"/>
    </source>
</evidence>
<dbReference type="CDD" id="cd04301">
    <property type="entry name" value="NAT_SF"/>
    <property type="match status" value="1"/>
</dbReference>
<dbReference type="Pfam" id="PF00583">
    <property type="entry name" value="Acetyltransf_1"/>
    <property type="match status" value="1"/>
</dbReference>
<name>A0ABP5GR14_9ACTN</name>
<dbReference type="PROSITE" id="PS51186">
    <property type="entry name" value="GNAT"/>
    <property type="match status" value="1"/>
</dbReference>